<dbReference type="PROSITE" id="PS00671">
    <property type="entry name" value="D_2_HYDROXYACID_DH_3"/>
    <property type="match status" value="1"/>
</dbReference>
<dbReference type="KEGG" id="hsd:SD1D_1798"/>
<proteinExistence type="inferred from homology"/>
<evidence type="ECO:0000256" key="1">
    <source>
        <dbReference type="ARBA" id="ARBA00005854"/>
    </source>
</evidence>
<organism evidence="7 8">
    <name type="scientific">Herbinix luporum</name>
    <dbReference type="NCBI Taxonomy" id="1679721"/>
    <lineage>
        <taxon>Bacteria</taxon>
        <taxon>Bacillati</taxon>
        <taxon>Bacillota</taxon>
        <taxon>Clostridia</taxon>
        <taxon>Lachnospirales</taxon>
        <taxon>Lachnospiraceae</taxon>
        <taxon>Herbinix</taxon>
    </lineage>
</organism>
<dbReference type="SUPFAM" id="SSF52283">
    <property type="entry name" value="Formate/glycerate dehydrogenase catalytic domain-like"/>
    <property type="match status" value="1"/>
</dbReference>
<gene>
    <name evidence="7" type="ORF">SD1D_1798</name>
</gene>
<evidence type="ECO:0000313" key="8">
    <source>
        <dbReference type="Proteomes" id="UP000196053"/>
    </source>
</evidence>
<evidence type="ECO:0000259" key="5">
    <source>
        <dbReference type="Pfam" id="PF00389"/>
    </source>
</evidence>
<evidence type="ECO:0008006" key="9">
    <source>
        <dbReference type="Google" id="ProtNLM"/>
    </source>
</evidence>
<evidence type="ECO:0000256" key="2">
    <source>
        <dbReference type="ARBA" id="ARBA00023002"/>
    </source>
</evidence>
<sequence length="320" mass="36425">MALNILVISNKTFSLDHNQKELIEKTAKGAIIKEVYHSKLREEILSEAEIIFGLPRPNQLKMAEKLRWLQLISAGAEGYIDLNLYKNKDILLTNSRGVYSLPMAEHVFAMILAHNRNIQEYALLKKDKSWNKVLDTKDLYGSTIGIIGLGDIGIEVAKRAKAWGVRVLALKRTPSKKPDYVDELYLGQEIDDLLRQSDYIVLSLPATKKTKGIISEEKLRIMKPNAFLVNVGRGQLIDQEALIKALSNNWIGGAGLDVMTPEPLPYDSPLWELPNVIITQHSSYMSRGNNKRRFEMFIENLRRYLNKENLINIVDFSEGY</sequence>
<dbReference type="PANTHER" id="PTHR43333">
    <property type="entry name" value="2-HACID_DH_C DOMAIN-CONTAINING PROTEIN"/>
    <property type="match status" value="1"/>
</dbReference>
<dbReference type="SUPFAM" id="SSF51735">
    <property type="entry name" value="NAD(P)-binding Rossmann-fold domains"/>
    <property type="match status" value="1"/>
</dbReference>
<dbReference type="FunFam" id="3.40.50.720:FF:000363">
    <property type="entry name" value="D-isomer specific 2-hydroxyacid dehydrogenase"/>
    <property type="match status" value="1"/>
</dbReference>
<keyword evidence="3" id="KW-0520">NAD</keyword>
<accession>A0A0K8J7M7</accession>
<feature type="domain" description="D-isomer specific 2-hydroxyacid dehydrogenase catalytic" evidence="5">
    <location>
        <begin position="15"/>
        <end position="314"/>
    </location>
</feature>
<protein>
    <recommendedName>
        <fullName evidence="9">D-2-hydroxyacid dehydrogenase</fullName>
    </recommendedName>
</protein>
<dbReference type="Pfam" id="PF02826">
    <property type="entry name" value="2-Hacid_dh_C"/>
    <property type="match status" value="1"/>
</dbReference>
<dbReference type="Gene3D" id="3.40.50.720">
    <property type="entry name" value="NAD(P)-binding Rossmann-like Domain"/>
    <property type="match status" value="2"/>
</dbReference>
<dbReference type="CDD" id="cd05300">
    <property type="entry name" value="2-Hacid_dh_1"/>
    <property type="match status" value="1"/>
</dbReference>
<dbReference type="Proteomes" id="UP000196053">
    <property type="component" value="Chromosome I"/>
</dbReference>
<dbReference type="InterPro" id="IPR006139">
    <property type="entry name" value="D-isomer_2_OHA_DH_cat_dom"/>
</dbReference>
<keyword evidence="8" id="KW-1185">Reference proteome</keyword>
<evidence type="ECO:0000259" key="6">
    <source>
        <dbReference type="Pfam" id="PF02826"/>
    </source>
</evidence>
<dbReference type="InterPro" id="IPR036291">
    <property type="entry name" value="NAD(P)-bd_dom_sf"/>
</dbReference>
<dbReference type="OrthoDB" id="9805416at2"/>
<evidence type="ECO:0000313" key="7">
    <source>
        <dbReference type="EMBL" id="CUH93342.1"/>
    </source>
</evidence>
<dbReference type="PANTHER" id="PTHR43333:SF1">
    <property type="entry name" value="D-ISOMER SPECIFIC 2-HYDROXYACID DEHYDROGENASE NAD-BINDING DOMAIN-CONTAINING PROTEIN"/>
    <property type="match status" value="1"/>
</dbReference>
<keyword evidence="2 4" id="KW-0560">Oxidoreductase</keyword>
<dbReference type="GO" id="GO:0016616">
    <property type="term" value="F:oxidoreductase activity, acting on the CH-OH group of donors, NAD or NADP as acceptor"/>
    <property type="evidence" value="ECO:0007669"/>
    <property type="project" value="InterPro"/>
</dbReference>
<evidence type="ECO:0000256" key="3">
    <source>
        <dbReference type="ARBA" id="ARBA00023027"/>
    </source>
</evidence>
<dbReference type="GO" id="GO:0051287">
    <property type="term" value="F:NAD binding"/>
    <property type="evidence" value="ECO:0007669"/>
    <property type="project" value="InterPro"/>
</dbReference>
<dbReference type="RefSeq" id="WP_058258598.1">
    <property type="nucleotide sequence ID" value="NZ_DUPS01000011.1"/>
</dbReference>
<dbReference type="Pfam" id="PF00389">
    <property type="entry name" value="2-Hacid_dh"/>
    <property type="match status" value="1"/>
</dbReference>
<reference evidence="8" key="1">
    <citation type="submission" date="2015-09" db="EMBL/GenBank/DDBJ databases">
        <authorList>
            <person name="Wibberg D."/>
        </authorList>
    </citation>
    <scope>NUCLEOTIDE SEQUENCE [LARGE SCALE GENOMIC DNA]</scope>
    <source>
        <strain evidence="8">SD1D</strain>
    </source>
</reference>
<name>A0A0K8J7M7_9FIRM</name>
<feature type="domain" description="D-isomer specific 2-hydroxyacid dehydrogenase NAD-binding" evidence="6">
    <location>
        <begin position="108"/>
        <end position="282"/>
    </location>
</feature>
<evidence type="ECO:0000256" key="4">
    <source>
        <dbReference type="RuleBase" id="RU003719"/>
    </source>
</evidence>
<dbReference type="InterPro" id="IPR006140">
    <property type="entry name" value="D-isomer_DH_NAD-bd"/>
</dbReference>
<dbReference type="EMBL" id="LN879430">
    <property type="protein sequence ID" value="CUH93342.1"/>
    <property type="molecule type" value="Genomic_DNA"/>
</dbReference>
<dbReference type="AlphaFoldDB" id="A0A0K8J7M7"/>
<comment type="similarity">
    <text evidence="1 4">Belongs to the D-isomer specific 2-hydroxyacid dehydrogenase family.</text>
</comment>
<dbReference type="InterPro" id="IPR029753">
    <property type="entry name" value="D-isomer_DH_CS"/>
</dbReference>